<dbReference type="Proteomes" id="UP000708208">
    <property type="component" value="Unassembled WGS sequence"/>
</dbReference>
<dbReference type="OrthoDB" id="424310at2759"/>
<keyword evidence="1" id="KW-0175">Coiled coil</keyword>
<feature type="coiled-coil region" evidence="1">
    <location>
        <begin position="1183"/>
        <end position="1217"/>
    </location>
</feature>
<dbReference type="GO" id="GO:0030286">
    <property type="term" value="C:dynein complex"/>
    <property type="evidence" value="ECO:0007669"/>
    <property type="project" value="InterPro"/>
</dbReference>
<dbReference type="PANTHER" id="PTHR22878:SF68">
    <property type="entry name" value="DYNEIN HEAVY CHAIN 6, AXONEMAL-LIKE"/>
    <property type="match status" value="1"/>
</dbReference>
<feature type="region of interest" description="Disordered" evidence="2">
    <location>
        <begin position="291"/>
        <end position="355"/>
    </location>
</feature>
<feature type="domain" description="Dynein heavy chain linker" evidence="3">
    <location>
        <begin position="1363"/>
        <end position="1669"/>
    </location>
</feature>
<feature type="compositionally biased region" description="Polar residues" evidence="2">
    <location>
        <begin position="1689"/>
        <end position="1698"/>
    </location>
</feature>
<feature type="compositionally biased region" description="Acidic residues" evidence="2">
    <location>
        <begin position="146"/>
        <end position="156"/>
    </location>
</feature>
<evidence type="ECO:0000256" key="2">
    <source>
        <dbReference type="SAM" id="MobiDB-lite"/>
    </source>
</evidence>
<accession>A0A8J2L9M5</accession>
<feature type="compositionally biased region" description="Acidic residues" evidence="2">
    <location>
        <begin position="1676"/>
        <end position="1685"/>
    </location>
</feature>
<protein>
    <recommendedName>
        <fullName evidence="3">Dynein heavy chain linker domain-containing protein</fullName>
    </recommendedName>
</protein>
<proteinExistence type="predicted"/>
<dbReference type="GO" id="GO:0045505">
    <property type="term" value="F:dynein intermediate chain binding"/>
    <property type="evidence" value="ECO:0007669"/>
    <property type="project" value="InterPro"/>
</dbReference>
<dbReference type="EMBL" id="CAJVCH010559402">
    <property type="protein sequence ID" value="CAG7831213.1"/>
    <property type="molecule type" value="Genomic_DNA"/>
</dbReference>
<organism evidence="4 5">
    <name type="scientific">Allacma fusca</name>
    <dbReference type="NCBI Taxonomy" id="39272"/>
    <lineage>
        <taxon>Eukaryota</taxon>
        <taxon>Metazoa</taxon>
        <taxon>Ecdysozoa</taxon>
        <taxon>Arthropoda</taxon>
        <taxon>Hexapoda</taxon>
        <taxon>Collembola</taxon>
        <taxon>Symphypleona</taxon>
        <taxon>Sminthuridae</taxon>
        <taxon>Allacma</taxon>
    </lineage>
</organism>
<feature type="compositionally biased region" description="Basic and acidic residues" evidence="2">
    <location>
        <begin position="329"/>
        <end position="338"/>
    </location>
</feature>
<reference evidence="4" key="1">
    <citation type="submission" date="2021-06" db="EMBL/GenBank/DDBJ databases">
        <authorList>
            <person name="Hodson N. C."/>
            <person name="Mongue J. A."/>
            <person name="Jaron S. K."/>
        </authorList>
    </citation>
    <scope>NUCLEOTIDE SEQUENCE</scope>
</reference>
<dbReference type="InterPro" id="IPR013602">
    <property type="entry name" value="Dynein_heavy_linker"/>
</dbReference>
<evidence type="ECO:0000313" key="5">
    <source>
        <dbReference type="Proteomes" id="UP000708208"/>
    </source>
</evidence>
<dbReference type="InterPro" id="IPR026983">
    <property type="entry name" value="DHC"/>
</dbReference>
<evidence type="ECO:0000256" key="1">
    <source>
        <dbReference type="SAM" id="Coils"/>
    </source>
</evidence>
<keyword evidence="5" id="KW-1185">Reference proteome</keyword>
<gene>
    <name evidence="4" type="ORF">AFUS01_LOCUS40967</name>
</gene>
<feature type="compositionally biased region" description="Basic and acidic residues" evidence="2">
    <location>
        <begin position="163"/>
        <end position="179"/>
    </location>
</feature>
<feature type="region of interest" description="Disordered" evidence="2">
    <location>
        <begin position="1668"/>
        <end position="1698"/>
    </location>
</feature>
<feature type="compositionally biased region" description="Polar residues" evidence="2">
    <location>
        <begin position="623"/>
        <end position="642"/>
    </location>
</feature>
<name>A0A8J2L9M5_9HEXA</name>
<feature type="region of interest" description="Disordered" evidence="2">
    <location>
        <begin position="136"/>
        <end position="179"/>
    </location>
</feature>
<comment type="caution">
    <text evidence="4">The sequence shown here is derived from an EMBL/GenBank/DDBJ whole genome shotgun (WGS) entry which is preliminary data.</text>
</comment>
<dbReference type="GO" id="GO:0007018">
    <property type="term" value="P:microtubule-based movement"/>
    <property type="evidence" value="ECO:0007669"/>
    <property type="project" value="InterPro"/>
</dbReference>
<dbReference type="PANTHER" id="PTHR22878">
    <property type="entry name" value="DYNEIN HEAVY CHAIN 6, AXONEMAL-LIKE-RELATED"/>
    <property type="match status" value="1"/>
</dbReference>
<sequence length="1698" mass="196236">MAFSKSNSSKRLSSLNPVQRAIELELESSEVKEVEAEEFPSLLLGDILKGRPESVVNFLSGGISLFGSSSKERILFCNDIKTRKYNDGHSSTNNAEEAQDQEDMDLYYKFDAPEVQTLPVVDTSQRPGHVPLSTAFHMQSNRERQDDNDDGLDDADLTAADGINRDPRTQQKKAVEERRASKRHSFIYEAIRMVKGDFVFPHRTYRPKVQVPFRVPPGHLPQAVVIERLHRHYRKADINALCNSLGITVLDLQAVPHYGENNERFYQEMQWRNRIRVNGVDKRDYIQRYLNVSKDGDNDEGTNSDSKGGKHHSKNRSFQGESYGEEYDGEMRDDKQDEFSSNNVSSNKDDEEVLPPFGPMFPLDYFDNEEYDIRSGEEWMYLGWDWKEQKIFPIPAKAFLPMPKDSTLRKKKCHPNTPADDVENVALSELTSANLLTKTERLEKFRRWLLTERYRRLVRDGEQKDQLEDADLVAFARATTTVPNLQPLLEDDDDVDHDHGKAGEGMMTSSSLLSIKKLFSGETDGEHLGDSFSVFDIIHGGQSDFLEQFKKVEKTEEAKTEVEKVEVKRSESLLQAVFSDPCSSIVSPEESAHSNLENKSNKSVAGDVGKLVSEDLIQDYQNDAFTKPSGSSEAGLNPQAPNSPDIDPYEDGFEELVYDYDKMKRVHNYDWKWVDVAVFKFDGDTRRYFIRTISPPYLFAWIGKLYLLMDGEDPRRHAERIKDAIKRRHEVENIMRYNLYVDCLPMERSKHISTAYMRIILVKVLETPRLDYNDKTIRRIQREIDLEYQRTHQMLEFNDIVEKHPKLYLPWVKIPPPFVDWGNGSEWKRINSWRVDTGSFTYKKTRIQKLSVIYQKEPYEGLVEIVTLCLTAREKSLLLTRQSYATSLDPYEAHQVENIIEVITYLRSDWMSSILETVTKHLSKIPHSWYNIKETQWDVFLMSKTCNYLTLVKFIMEDTLRFITEGSLKEFVGEIEALTEKCAVDHYYDWGEDLIKSEFPPPESMVPPFMLELVMDKEGPRYSQLLAHYPKMVASVFDKAVHACSSLPDVVPQIMANLLFGVNRHLQGVEDSEHHIKQLKSTLLRCIRKGLLPVDRYAQKYKRYQAIWNLDLPHFLRKFEEEGHTAAEVRKAVEAQQAELNKIEEEIPVQVDITCFRVVTDVVKQNLLKKKKGVITGILDQFAVKLRNAVQKIRDEYQEMERKLNNRSDDIQEVMELKLYIETVPGQVQRNSELMTKLMKDYEVFEKFSYLVPNDDFEAKWNTALWSSRILKIAEEAVTWLDDDYDRLLKVQQADMSALSDSVDSASLAVAGLAAYVELEKAIDVSQEVKKIWKQVKELKEQNRLLNTRQQIFGLPSTQNEALERLIRDIEPFRSLWFTAADMLRLQEIVYKETLDKIDMRAVNKLINEGSQTIRRCIRYFKGADAIQHIAEEVKHCIDDFKRIVPLISTFKNQGMRQRHWEAVSDACGFTVVAKGNQNFKALLEQGIAKNVDEIASIGELATNEFAIETKMERMQRELNRLKMENIVDPTSGLTIIQLAPSKAMNVIEDFIRATADLQQNLYKTPFEERLNLWEKKIVLTKENIVMWFDCQKEWVKVQPFFTTPDAATRMPPEYKMFVKMERIWRRLNRLVRDTPEILEIGSDSTVRASLLQFSGLITKVNKGLEEYMRPQGSSSDDDANEDAEGSTKRSVGSSTAS</sequence>
<evidence type="ECO:0000313" key="4">
    <source>
        <dbReference type="EMBL" id="CAG7831213.1"/>
    </source>
</evidence>
<dbReference type="GO" id="GO:0051959">
    <property type="term" value="F:dynein light intermediate chain binding"/>
    <property type="evidence" value="ECO:0007669"/>
    <property type="project" value="InterPro"/>
</dbReference>
<feature type="region of interest" description="Disordered" evidence="2">
    <location>
        <begin position="623"/>
        <end position="648"/>
    </location>
</feature>
<evidence type="ECO:0000259" key="3">
    <source>
        <dbReference type="Pfam" id="PF08393"/>
    </source>
</evidence>
<dbReference type="Pfam" id="PF08393">
    <property type="entry name" value="DHC_N2"/>
    <property type="match status" value="1"/>
</dbReference>